<dbReference type="AlphaFoldDB" id="A0A8C1RZA0"/>
<protein>
    <submittedName>
        <fullName evidence="4">Uncharacterized protein</fullName>
    </submittedName>
</protein>
<evidence type="ECO:0000256" key="3">
    <source>
        <dbReference type="PROSITE-ProRule" id="PRU00023"/>
    </source>
</evidence>
<dbReference type="InterPro" id="IPR002110">
    <property type="entry name" value="Ankyrin_rpt"/>
</dbReference>
<evidence type="ECO:0000313" key="4">
    <source>
        <dbReference type="Ensembl" id="ENSCCRP00015000100.1"/>
    </source>
</evidence>
<organism evidence="4 5">
    <name type="scientific">Cyprinus carpio</name>
    <name type="common">Common carp</name>
    <dbReference type="NCBI Taxonomy" id="7962"/>
    <lineage>
        <taxon>Eukaryota</taxon>
        <taxon>Metazoa</taxon>
        <taxon>Chordata</taxon>
        <taxon>Craniata</taxon>
        <taxon>Vertebrata</taxon>
        <taxon>Euteleostomi</taxon>
        <taxon>Actinopterygii</taxon>
        <taxon>Neopterygii</taxon>
        <taxon>Teleostei</taxon>
        <taxon>Ostariophysi</taxon>
        <taxon>Cypriniformes</taxon>
        <taxon>Cyprinidae</taxon>
        <taxon>Cyprininae</taxon>
        <taxon>Cyprinus</taxon>
    </lineage>
</organism>
<dbReference type="Proteomes" id="UP000694700">
    <property type="component" value="Unplaced"/>
</dbReference>
<evidence type="ECO:0000313" key="5">
    <source>
        <dbReference type="Proteomes" id="UP000694700"/>
    </source>
</evidence>
<dbReference type="Gene3D" id="1.25.40.20">
    <property type="entry name" value="Ankyrin repeat-containing domain"/>
    <property type="match status" value="1"/>
</dbReference>
<accession>A0A8C1RZA0</accession>
<evidence type="ECO:0000256" key="1">
    <source>
        <dbReference type="ARBA" id="ARBA00022737"/>
    </source>
</evidence>
<sequence length="113" mass="12723">LVQGQTEMVRILIENGARACLRTDNGWTPAHFAAESGKLTVLRLLHSLHAPVDKKDSSGDKPVRIAEIYGHEDCVHFLKKNLKTKISKYVTLDHKTSLKCKFFKIAIYTSSEN</sequence>
<keyword evidence="1" id="KW-0677">Repeat</keyword>
<dbReference type="Ensembl" id="ENSCCRT00015000107.1">
    <property type="protein sequence ID" value="ENSCCRP00015000100.1"/>
    <property type="gene ID" value="ENSCCRG00015000082.1"/>
</dbReference>
<dbReference type="InterPro" id="IPR050776">
    <property type="entry name" value="Ank_Repeat/CDKN_Inhibitor"/>
</dbReference>
<dbReference type="Pfam" id="PF12796">
    <property type="entry name" value="Ank_2"/>
    <property type="match status" value="1"/>
</dbReference>
<dbReference type="SUPFAM" id="SSF48403">
    <property type="entry name" value="Ankyrin repeat"/>
    <property type="match status" value="1"/>
</dbReference>
<dbReference type="PROSITE" id="PS50088">
    <property type="entry name" value="ANK_REPEAT"/>
    <property type="match status" value="1"/>
</dbReference>
<dbReference type="PANTHER" id="PTHR24201">
    <property type="entry name" value="ANK_REP_REGION DOMAIN-CONTAINING PROTEIN"/>
    <property type="match status" value="1"/>
</dbReference>
<keyword evidence="2 3" id="KW-0040">ANK repeat</keyword>
<dbReference type="PANTHER" id="PTHR24201:SF15">
    <property type="entry name" value="ANKYRIN REPEAT DOMAIN-CONTAINING PROTEIN 66"/>
    <property type="match status" value="1"/>
</dbReference>
<reference evidence="4" key="1">
    <citation type="submission" date="2025-08" db="UniProtKB">
        <authorList>
            <consortium name="Ensembl"/>
        </authorList>
    </citation>
    <scope>IDENTIFICATION</scope>
</reference>
<proteinExistence type="predicted"/>
<name>A0A8C1RZA0_CYPCA</name>
<evidence type="ECO:0000256" key="2">
    <source>
        <dbReference type="ARBA" id="ARBA00023043"/>
    </source>
</evidence>
<dbReference type="PROSITE" id="PS50297">
    <property type="entry name" value="ANK_REP_REGION"/>
    <property type="match status" value="1"/>
</dbReference>
<feature type="repeat" description="ANK" evidence="3">
    <location>
        <begin position="25"/>
        <end position="57"/>
    </location>
</feature>
<dbReference type="InterPro" id="IPR036770">
    <property type="entry name" value="Ankyrin_rpt-contain_sf"/>
</dbReference>